<dbReference type="PROSITE" id="PS50943">
    <property type="entry name" value="HTH_CROC1"/>
    <property type="match status" value="1"/>
</dbReference>
<evidence type="ECO:0000313" key="2">
    <source>
        <dbReference type="EMBL" id="GAB98274.1"/>
    </source>
</evidence>
<sequence length="161" mass="18455">MESTGTSQVELSRLTGLPASKISRYVSGKLEPSEPTLDLLLSSLGLRVDFDVSPVLLERTKRRSWLLHREISEKLGRSGIDELGWERMQRNLDRVRSNIHGLVHERNLDRWQYIVDQRSLRALHRALVDISPDGIEMREVSPMTGFLTEDERLGVLAVIKR</sequence>
<dbReference type="AlphaFoldDB" id="K6XHG1"/>
<dbReference type="eggNOG" id="ENOG50329PW">
    <property type="taxonomic scope" value="Bacteria"/>
</dbReference>
<accession>K6XHG1</accession>
<keyword evidence="3" id="KW-1185">Reference proteome</keyword>
<organism evidence="2 3">
    <name type="scientific">Kineosphaera limosa NBRC 100340</name>
    <dbReference type="NCBI Taxonomy" id="1184609"/>
    <lineage>
        <taxon>Bacteria</taxon>
        <taxon>Bacillati</taxon>
        <taxon>Actinomycetota</taxon>
        <taxon>Actinomycetes</taxon>
        <taxon>Micrococcales</taxon>
        <taxon>Dermatophilaceae</taxon>
        <taxon>Kineosphaera</taxon>
    </lineage>
</organism>
<proteinExistence type="predicted"/>
<gene>
    <name evidence="2" type="ORF">KILIM_121_00010</name>
</gene>
<dbReference type="STRING" id="1184609.KILIM_121_00010"/>
<protein>
    <recommendedName>
        <fullName evidence="1">HTH cro/C1-type domain-containing protein</fullName>
    </recommendedName>
</protein>
<feature type="domain" description="HTH cro/C1-type" evidence="1">
    <location>
        <begin position="7"/>
        <end position="52"/>
    </location>
</feature>
<evidence type="ECO:0000313" key="3">
    <source>
        <dbReference type="Proteomes" id="UP000008366"/>
    </source>
</evidence>
<dbReference type="EMBL" id="BAHD01000121">
    <property type="protein sequence ID" value="GAB98274.1"/>
    <property type="molecule type" value="Genomic_DNA"/>
</dbReference>
<dbReference type="GO" id="GO:0003677">
    <property type="term" value="F:DNA binding"/>
    <property type="evidence" value="ECO:0007669"/>
    <property type="project" value="InterPro"/>
</dbReference>
<comment type="caution">
    <text evidence="2">The sequence shown here is derived from an EMBL/GenBank/DDBJ whole genome shotgun (WGS) entry which is preliminary data.</text>
</comment>
<dbReference type="CDD" id="cd00093">
    <property type="entry name" value="HTH_XRE"/>
    <property type="match status" value="1"/>
</dbReference>
<dbReference type="InterPro" id="IPR001387">
    <property type="entry name" value="Cro/C1-type_HTH"/>
</dbReference>
<dbReference type="SUPFAM" id="SSF47413">
    <property type="entry name" value="lambda repressor-like DNA-binding domains"/>
    <property type="match status" value="1"/>
</dbReference>
<evidence type="ECO:0000259" key="1">
    <source>
        <dbReference type="PROSITE" id="PS50943"/>
    </source>
</evidence>
<dbReference type="InterPro" id="IPR010982">
    <property type="entry name" value="Lambda_DNA-bd_dom_sf"/>
</dbReference>
<dbReference type="Pfam" id="PF01381">
    <property type="entry name" value="HTH_3"/>
    <property type="match status" value="1"/>
</dbReference>
<dbReference type="Proteomes" id="UP000008366">
    <property type="component" value="Unassembled WGS sequence"/>
</dbReference>
<name>K6XHG1_9MICO</name>
<dbReference type="RefSeq" id="WP_006594806.1">
    <property type="nucleotide sequence ID" value="NZ_BAHD01000121.1"/>
</dbReference>
<reference evidence="2 3" key="1">
    <citation type="submission" date="2012-08" db="EMBL/GenBank/DDBJ databases">
        <title>Whole genome shotgun sequence of Kineosphaera limosa NBRC 100340.</title>
        <authorList>
            <person name="Yoshida I."/>
            <person name="Isaki S."/>
            <person name="Hosoyama A."/>
            <person name="Tsuchikane K."/>
            <person name="Katsumata H."/>
            <person name="Ando Y."/>
            <person name="Ohji S."/>
            <person name="Hamada M."/>
            <person name="Tamura T."/>
            <person name="Yamazoe A."/>
            <person name="Yamazaki S."/>
            <person name="Fujita N."/>
        </authorList>
    </citation>
    <scope>NUCLEOTIDE SEQUENCE [LARGE SCALE GENOMIC DNA]</scope>
    <source>
        <strain evidence="2 3">NBRC 100340</strain>
    </source>
</reference>